<organism evidence="2 3">
    <name type="scientific">Scylla paramamosain</name>
    <name type="common">Mud crab</name>
    <dbReference type="NCBI Taxonomy" id="85552"/>
    <lineage>
        <taxon>Eukaryota</taxon>
        <taxon>Metazoa</taxon>
        <taxon>Ecdysozoa</taxon>
        <taxon>Arthropoda</taxon>
        <taxon>Crustacea</taxon>
        <taxon>Multicrustacea</taxon>
        <taxon>Malacostraca</taxon>
        <taxon>Eumalacostraca</taxon>
        <taxon>Eucarida</taxon>
        <taxon>Decapoda</taxon>
        <taxon>Pleocyemata</taxon>
        <taxon>Brachyura</taxon>
        <taxon>Eubrachyura</taxon>
        <taxon>Portunoidea</taxon>
        <taxon>Portunidae</taxon>
        <taxon>Portuninae</taxon>
        <taxon>Scylla</taxon>
    </lineage>
</organism>
<dbReference type="Proteomes" id="UP001487740">
    <property type="component" value="Unassembled WGS sequence"/>
</dbReference>
<evidence type="ECO:0000313" key="2">
    <source>
        <dbReference type="EMBL" id="KAK8387857.1"/>
    </source>
</evidence>
<reference evidence="2 3" key="1">
    <citation type="submission" date="2023-03" db="EMBL/GenBank/DDBJ databases">
        <title>High-quality genome of Scylla paramamosain provides insights in environmental adaptation.</title>
        <authorList>
            <person name="Zhang L."/>
        </authorList>
    </citation>
    <scope>NUCLEOTIDE SEQUENCE [LARGE SCALE GENOMIC DNA]</scope>
    <source>
        <strain evidence="2">LZ_2023a</strain>
        <tissue evidence="2">Muscle</tissue>
    </source>
</reference>
<dbReference type="AlphaFoldDB" id="A0AAW0TNB2"/>
<keyword evidence="3" id="KW-1185">Reference proteome</keyword>
<evidence type="ECO:0000313" key="3">
    <source>
        <dbReference type="Proteomes" id="UP001487740"/>
    </source>
</evidence>
<protein>
    <submittedName>
        <fullName evidence="2">Uncharacterized protein</fullName>
    </submittedName>
</protein>
<feature type="region of interest" description="Disordered" evidence="1">
    <location>
        <begin position="1"/>
        <end position="24"/>
    </location>
</feature>
<accession>A0AAW0TNB2</accession>
<name>A0AAW0TNB2_SCYPA</name>
<sequence>MDGEEEEEEEQEQQQEEEEEEKWLINSVGARGRGWRGRLPAIFPGWAEPRRHRVKITNPQELPTREFVSPELTVVFAQPVNDVLSVLSGAAWLGLAFLRRVSGQEEKEEEEEEEDEEEEDRV</sequence>
<feature type="compositionally biased region" description="Acidic residues" evidence="1">
    <location>
        <begin position="106"/>
        <end position="122"/>
    </location>
</feature>
<feature type="region of interest" description="Disordered" evidence="1">
    <location>
        <begin position="102"/>
        <end position="122"/>
    </location>
</feature>
<proteinExistence type="predicted"/>
<feature type="compositionally biased region" description="Acidic residues" evidence="1">
    <location>
        <begin position="1"/>
        <end position="21"/>
    </location>
</feature>
<dbReference type="EMBL" id="JARAKH010000029">
    <property type="protein sequence ID" value="KAK8387857.1"/>
    <property type="molecule type" value="Genomic_DNA"/>
</dbReference>
<evidence type="ECO:0000256" key="1">
    <source>
        <dbReference type="SAM" id="MobiDB-lite"/>
    </source>
</evidence>
<gene>
    <name evidence="2" type="ORF">O3P69_020044</name>
</gene>
<comment type="caution">
    <text evidence="2">The sequence shown here is derived from an EMBL/GenBank/DDBJ whole genome shotgun (WGS) entry which is preliminary data.</text>
</comment>